<dbReference type="Gene3D" id="1.20.120.1630">
    <property type="match status" value="1"/>
</dbReference>
<dbReference type="InterPro" id="IPR007318">
    <property type="entry name" value="Phopholipid_MeTrfase"/>
</dbReference>
<dbReference type="Pfam" id="PF04191">
    <property type="entry name" value="PEMT"/>
    <property type="match status" value="1"/>
</dbReference>
<dbReference type="GO" id="GO:0012505">
    <property type="term" value="C:endomembrane system"/>
    <property type="evidence" value="ECO:0007669"/>
    <property type="project" value="UniProtKB-SubCell"/>
</dbReference>
<evidence type="ECO:0000256" key="5">
    <source>
        <dbReference type="SAM" id="Phobius"/>
    </source>
</evidence>
<accession>A0A0H4I4T7</accession>
<keyword evidence="2 5" id="KW-0812">Transmembrane</keyword>
<dbReference type="KEGG" id="mpq:ABA45_17690"/>
<dbReference type="AlphaFoldDB" id="A0A0H4I4T7"/>
<protein>
    <submittedName>
        <fullName evidence="6">Protein-S-isoprenylcysteine methyltransferase</fullName>
    </submittedName>
</protein>
<evidence type="ECO:0000313" key="6">
    <source>
        <dbReference type="EMBL" id="AKO54044.1"/>
    </source>
</evidence>
<keyword evidence="4 5" id="KW-0472">Membrane</keyword>
<reference evidence="6 7" key="1">
    <citation type="submission" date="2015-05" db="EMBL/GenBank/DDBJ databases">
        <title>Complete genome of Marinobacter psychrophilus strain 20041T isolated from sea-ice of the Canadian Basin.</title>
        <authorList>
            <person name="Song L."/>
            <person name="Ren L."/>
            <person name="Yu Y."/>
            <person name="Wang X."/>
        </authorList>
    </citation>
    <scope>NUCLEOTIDE SEQUENCE [LARGE SCALE GENOMIC DNA]</scope>
    <source>
        <strain evidence="6 7">20041</strain>
    </source>
</reference>
<name>A0A0H4I4T7_9GAMM</name>
<dbReference type="GO" id="GO:0032259">
    <property type="term" value="P:methylation"/>
    <property type="evidence" value="ECO:0007669"/>
    <property type="project" value="UniProtKB-KW"/>
</dbReference>
<evidence type="ECO:0000313" key="7">
    <source>
        <dbReference type="Proteomes" id="UP000036406"/>
    </source>
</evidence>
<dbReference type="STRING" id="330734.ABA45_17690"/>
<dbReference type="PANTHER" id="PTHR12714">
    <property type="entry name" value="PROTEIN-S ISOPRENYLCYSTEINE O-METHYLTRANSFERASE"/>
    <property type="match status" value="1"/>
</dbReference>
<dbReference type="RefSeq" id="WP_048388360.1">
    <property type="nucleotide sequence ID" value="NZ_CP011494.1"/>
</dbReference>
<feature type="transmembrane region" description="Helical" evidence="5">
    <location>
        <begin position="95"/>
        <end position="119"/>
    </location>
</feature>
<evidence type="ECO:0000256" key="2">
    <source>
        <dbReference type="ARBA" id="ARBA00022692"/>
    </source>
</evidence>
<keyword evidence="6" id="KW-0489">Methyltransferase</keyword>
<keyword evidence="6" id="KW-0808">Transferase</keyword>
<organism evidence="6 7">
    <name type="scientific">Marinobacter psychrophilus</name>
    <dbReference type="NCBI Taxonomy" id="330734"/>
    <lineage>
        <taxon>Bacteria</taxon>
        <taxon>Pseudomonadati</taxon>
        <taxon>Pseudomonadota</taxon>
        <taxon>Gammaproteobacteria</taxon>
        <taxon>Pseudomonadales</taxon>
        <taxon>Marinobacteraceae</taxon>
        <taxon>Marinobacter</taxon>
    </lineage>
</organism>
<comment type="subcellular location">
    <subcellularLocation>
        <location evidence="1">Endomembrane system</location>
        <topology evidence="1">Multi-pass membrane protein</topology>
    </subcellularLocation>
</comment>
<dbReference type="GO" id="GO:0008168">
    <property type="term" value="F:methyltransferase activity"/>
    <property type="evidence" value="ECO:0007669"/>
    <property type="project" value="UniProtKB-KW"/>
</dbReference>
<dbReference type="EMBL" id="CP011494">
    <property type="protein sequence ID" value="AKO54044.1"/>
    <property type="molecule type" value="Genomic_DNA"/>
</dbReference>
<feature type="transmembrane region" description="Helical" evidence="5">
    <location>
        <begin position="12"/>
        <end position="34"/>
    </location>
</feature>
<feature type="transmembrane region" description="Helical" evidence="5">
    <location>
        <begin position="40"/>
        <end position="60"/>
    </location>
</feature>
<dbReference type="PATRIC" id="fig|330734.3.peg.3716"/>
<sequence>MKSLELRVPPVLQFTILGIVMYGVANVFPTFQFLVPGSTLLGVSLGIMGMIVASLGVAEFKKAQTTVDPRAPEDSASLVVCGVYQYSRNPMYLGIFFLLLGWALYLSHVFAFALLPLFIGYMNRFQIQPEERFMLQKFGDGYRLYLTQVRRWV</sequence>
<evidence type="ECO:0000256" key="3">
    <source>
        <dbReference type="ARBA" id="ARBA00022989"/>
    </source>
</evidence>
<proteinExistence type="predicted"/>
<gene>
    <name evidence="6" type="ORF">ABA45_17690</name>
</gene>
<keyword evidence="3 5" id="KW-1133">Transmembrane helix</keyword>
<evidence type="ECO:0000256" key="1">
    <source>
        <dbReference type="ARBA" id="ARBA00004127"/>
    </source>
</evidence>
<dbReference type="Proteomes" id="UP000036406">
    <property type="component" value="Chromosome"/>
</dbReference>
<keyword evidence="7" id="KW-1185">Reference proteome</keyword>
<evidence type="ECO:0000256" key="4">
    <source>
        <dbReference type="ARBA" id="ARBA00023136"/>
    </source>
</evidence>
<dbReference type="PANTHER" id="PTHR12714:SF24">
    <property type="entry name" value="SLR1182 PROTEIN"/>
    <property type="match status" value="1"/>
</dbReference>